<feature type="compositionally biased region" description="Low complexity" evidence="1">
    <location>
        <begin position="89"/>
        <end position="100"/>
    </location>
</feature>
<dbReference type="AlphaFoldDB" id="A0A4Y9YKJ7"/>
<accession>A0A4Y9YKJ7</accession>
<dbReference type="EMBL" id="SEOQ01000434">
    <property type="protein sequence ID" value="TFY63054.1"/>
    <property type="molecule type" value="Genomic_DNA"/>
</dbReference>
<feature type="region of interest" description="Disordered" evidence="1">
    <location>
        <begin position="120"/>
        <end position="156"/>
    </location>
</feature>
<feature type="region of interest" description="Disordered" evidence="1">
    <location>
        <begin position="1"/>
        <end position="103"/>
    </location>
</feature>
<feature type="compositionally biased region" description="Basic and acidic residues" evidence="1">
    <location>
        <begin position="131"/>
        <end position="156"/>
    </location>
</feature>
<reference evidence="2 3" key="1">
    <citation type="submission" date="2019-02" db="EMBL/GenBank/DDBJ databases">
        <title>Genome sequencing of the rare red list fungi Dentipellis fragilis.</title>
        <authorList>
            <person name="Buettner E."/>
            <person name="Kellner H."/>
        </authorList>
    </citation>
    <scope>NUCLEOTIDE SEQUENCE [LARGE SCALE GENOMIC DNA]</scope>
    <source>
        <strain evidence="2 3">DSM 105465</strain>
    </source>
</reference>
<feature type="compositionally biased region" description="Basic residues" evidence="1">
    <location>
        <begin position="1"/>
        <end position="13"/>
    </location>
</feature>
<evidence type="ECO:0000313" key="2">
    <source>
        <dbReference type="EMBL" id="TFY63054.1"/>
    </source>
</evidence>
<sequence length="260" mass="28551">MHHKSHKITRKTSKGVVRDRVITRSLSRSQLDAASHGAGPSNASGSSMVPLGVPPGYSTPGLNPMHRSPHFPPPVPPSFLQHGQPIPVASSSATAPWTSAHGGQAGDTYVAVLAREQKAAQAAASPRLKRSLTDEERREKRVEKSQKKRARDVDDRVALNNVLPEDRRARSDPPGLVEVMRKAIEYIPEVRSDLEWAQQRIPDLQDALKLAYETNDVVEMLLGTRGEEAQQAQDEGFQTANKFMRLQGEIRQLRAQIAGG</sequence>
<organism evidence="2 3">
    <name type="scientific">Dentipellis fragilis</name>
    <dbReference type="NCBI Taxonomy" id="205917"/>
    <lineage>
        <taxon>Eukaryota</taxon>
        <taxon>Fungi</taxon>
        <taxon>Dikarya</taxon>
        <taxon>Basidiomycota</taxon>
        <taxon>Agaricomycotina</taxon>
        <taxon>Agaricomycetes</taxon>
        <taxon>Russulales</taxon>
        <taxon>Hericiaceae</taxon>
        <taxon>Dentipellis</taxon>
    </lineage>
</organism>
<dbReference type="Proteomes" id="UP000298327">
    <property type="component" value="Unassembled WGS sequence"/>
</dbReference>
<name>A0A4Y9YKJ7_9AGAM</name>
<gene>
    <name evidence="2" type="ORF">EVG20_g6475</name>
</gene>
<keyword evidence="3" id="KW-1185">Reference proteome</keyword>
<dbReference type="OrthoDB" id="10421245at2759"/>
<evidence type="ECO:0000313" key="3">
    <source>
        <dbReference type="Proteomes" id="UP000298327"/>
    </source>
</evidence>
<proteinExistence type="predicted"/>
<comment type="caution">
    <text evidence="2">The sequence shown here is derived from an EMBL/GenBank/DDBJ whole genome shotgun (WGS) entry which is preliminary data.</text>
</comment>
<protein>
    <submittedName>
        <fullName evidence="2">Uncharacterized protein</fullName>
    </submittedName>
</protein>
<evidence type="ECO:0000256" key="1">
    <source>
        <dbReference type="SAM" id="MobiDB-lite"/>
    </source>
</evidence>